<comment type="caution">
    <text evidence="3">The sequence shown here is derived from an EMBL/GenBank/DDBJ whole genome shotgun (WGS) entry which is preliminary data.</text>
</comment>
<accession>A0AAD4MPN3</accession>
<feature type="transmembrane region" description="Helical" evidence="2">
    <location>
        <begin position="281"/>
        <end position="304"/>
    </location>
</feature>
<evidence type="ECO:0000256" key="1">
    <source>
        <dbReference type="SAM" id="MobiDB-lite"/>
    </source>
</evidence>
<name>A0AAD4MPN3_9BILA</name>
<dbReference type="Pfam" id="PF10321">
    <property type="entry name" value="7TM_GPCR_Srt"/>
    <property type="match status" value="1"/>
</dbReference>
<evidence type="ECO:0000313" key="4">
    <source>
        <dbReference type="Proteomes" id="UP001201812"/>
    </source>
</evidence>
<feature type="transmembrane region" description="Helical" evidence="2">
    <location>
        <begin position="121"/>
        <end position="142"/>
    </location>
</feature>
<dbReference type="Proteomes" id="UP001201812">
    <property type="component" value="Unassembled WGS sequence"/>
</dbReference>
<dbReference type="EMBL" id="JAKKPZ010000151">
    <property type="protein sequence ID" value="KAI1700249.1"/>
    <property type="molecule type" value="Genomic_DNA"/>
</dbReference>
<dbReference type="Gene3D" id="1.20.1070.10">
    <property type="entry name" value="Rhodopsin 7-helix transmembrane proteins"/>
    <property type="match status" value="1"/>
</dbReference>
<dbReference type="InterPro" id="IPR019425">
    <property type="entry name" value="7TM_GPCR_serpentine_rcpt_Srt"/>
</dbReference>
<proteinExistence type="predicted"/>
<feature type="transmembrane region" description="Helical" evidence="2">
    <location>
        <begin position="234"/>
        <end position="252"/>
    </location>
</feature>
<evidence type="ECO:0000256" key="2">
    <source>
        <dbReference type="SAM" id="Phobius"/>
    </source>
</evidence>
<gene>
    <name evidence="3" type="ORF">DdX_16817</name>
</gene>
<organism evidence="3 4">
    <name type="scientific">Ditylenchus destructor</name>
    <dbReference type="NCBI Taxonomy" id="166010"/>
    <lineage>
        <taxon>Eukaryota</taxon>
        <taxon>Metazoa</taxon>
        <taxon>Ecdysozoa</taxon>
        <taxon>Nematoda</taxon>
        <taxon>Chromadorea</taxon>
        <taxon>Rhabditida</taxon>
        <taxon>Tylenchina</taxon>
        <taxon>Tylenchomorpha</taxon>
        <taxon>Sphaerularioidea</taxon>
        <taxon>Anguinidae</taxon>
        <taxon>Anguininae</taxon>
        <taxon>Ditylenchus</taxon>
    </lineage>
</organism>
<feature type="compositionally biased region" description="Polar residues" evidence="1">
    <location>
        <begin position="1"/>
        <end position="15"/>
    </location>
</feature>
<keyword evidence="2" id="KW-0812">Transmembrane</keyword>
<dbReference type="AlphaFoldDB" id="A0AAD4MPN3"/>
<evidence type="ECO:0000313" key="3">
    <source>
        <dbReference type="EMBL" id="KAI1700249.1"/>
    </source>
</evidence>
<dbReference type="PANTHER" id="PTHR23021">
    <property type="entry name" value="SERPENTINE RECEPTOR, CLASS T"/>
    <property type="match status" value="1"/>
</dbReference>
<feature type="transmembrane region" description="Helical" evidence="2">
    <location>
        <begin position="325"/>
        <end position="345"/>
    </location>
</feature>
<feature type="region of interest" description="Disordered" evidence="1">
    <location>
        <begin position="1"/>
        <end position="33"/>
    </location>
</feature>
<feature type="transmembrane region" description="Helical" evidence="2">
    <location>
        <begin position="357"/>
        <end position="377"/>
    </location>
</feature>
<dbReference type="SUPFAM" id="SSF81321">
    <property type="entry name" value="Family A G protein-coupled receptor-like"/>
    <property type="match status" value="1"/>
</dbReference>
<feature type="transmembrane region" description="Helical" evidence="2">
    <location>
        <begin position="190"/>
        <end position="213"/>
    </location>
</feature>
<sequence length="407" mass="46198">MGSNQSSIASNTNAANGKPMSVHTQDVSAQARDANDKSAESLDGLLEQGLMTALNKLFGFVAVISNVAVPPKLMQNAWEIPAPRNNFDRFPTLWNYDNYYDAYCTNGSTVLSDKNIFVGTAYIFIYLFFASIYTPVLVVIYRSNSLFQHTSYKLMFGIGIIDIISGFVFNFMAGVMSITGMNYCDNNTFMILIGYIGHACWGVYSMFVIVLALNRCIDMYSKSTADRLFSGKRLYLWGIPVLVWFYIFASNWDMPPIYSSYFNTWIFTIDFRAGAPAVNNWICFLDCWFLVASLILLYSLLFYAMHRQSHKSSVNETNNALQRKVFIQTFWICFSVFVVALFWGVESWFRVPAFLTPINTIVLHICTGSPGIVYLLVNKTIRRGVAALIFRRQDKIGDNRNVLRKLG</sequence>
<keyword evidence="2" id="KW-1133">Transmembrane helix</keyword>
<protein>
    <submittedName>
        <fullName evidence="3">Serpentine type 7TM GPCR chemoreceptor srt domain-containing protein</fullName>
    </submittedName>
</protein>
<keyword evidence="4" id="KW-1185">Reference proteome</keyword>
<reference evidence="3" key="1">
    <citation type="submission" date="2022-01" db="EMBL/GenBank/DDBJ databases">
        <title>Genome Sequence Resource for Two Populations of Ditylenchus destructor, the Migratory Endoparasitic Phytonematode.</title>
        <authorList>
            <person name="Zhang H."/>
            <person name="Lin R."/>
            <person name="Xie B."/>
        </authorList>
    </citation>
    <scope>NUCLEOTIDE SEQUENCE</scope>
    <source>
        <strain evidence="3">BazhouSP</strain>
    </source>
</reference>
<feature type="transmembrane region" description="Helical" evidence="2">
    <location>
        <begin position="154"/>
        <end position="178"/>
    </location>
</feature>
<keyword evidence="2" id="KW-0472">Membrane</keyword>